<name>A0A1J6JWF7_NICAT</name>
<evidence type="ECO:0000313" key="1">
    <source>
        <dbReference type="EMBL" id="OIT20788.1"/>
    </source>
</evidence>
<evidence type="ECO:0000313" key="2">
    <source>
        <dbReference type="Proteomes" id="UP000187609"/>
    </source>
</evidence>
<gene>
    <name evidence="1" type="ORF">A4A49_38825</name>
</gene>
<keyword evidence="2" id="KW-1185">Reference proteome</keyword>
<sequence length="71" mass="8002">MVGLLVLHRRNLRPFGNPAIRKWSLTPRLLFDTCVGESYAEARANWKVVGNESTLGQGGGYRDSNCYNIYV</sequence>
<accession>A0A1J6JWF7</accession>
<organism evidence="1 2">
    <name type="scientific">Nicotiana attenuata</name>
    <name type="common">Coyote tobacco</name>
    <dbReference type="NCBI Taxonomy" id="49451"/>
    <lineage>
        <taxon>Eukaryota</taxon>
        <taxon>Viridiplantae</taxon>
        <taxon>Streptophyta</taxon>
        <taxon>Embryophyta</taxon>
        <taxon>Tracheophyta</taxon>
        <taxon>Spermatophyta</taxon>
        <taxon>Magnoliopsida</taxon>
        <taxon>eudicotyledons</taxon>
        <taxon>Gunneridae</taxon>
        <taxon>Pentapetalae</taxon>
        <taxon>asterids</taxon>
        <taxon>lamiids</taxon>
        <taxon>Solanales</taxon>
        <taxon>Solanaceae</taxon>
        <taxon>Nicotianoideae</taxon>
        <taxon>Nicotianeae</taxon>
        <taxon>Nicotiana</taxon>
    </lineage>
</organism>
<dbReference type="Proteomes" id="UP000187609">
    <property type="component" value="Unassembled WGS sequence"/>
</dbReference>
<reference evidence="1" key="1">
    <citation type="submission" date="2016-11" db="EMBL/GenBank/DDBJ databases">
        <title>The genome of Nicotiana attenuata.</title>
        <authorList>
            <person name="Xu S."/>
            <person name="Brockmoeller T."/>
            <person name="Gaquerel E."/>
            <person name="Navarro A."/>
            <person name="Kuhl H."/>
            <person name="Gase K."/>
            <person name="Ling Z."/>
            <person name="Zhou W."/>
            <person name="Kreitzer C."/>
            <person name="Stanke M."/>
            <person name="Tang H."/>
            <person name="Lyons E."/>
            <person name="Pandey P."/>
            <person name="Pandey S.P."/>
            <person name="Timmermann B."/>
            <person name="Baldwin I.T."/>
        </authorList>
    </citation>
    <scope>NUCLEOTIDE SEQUENCE [LARGE SCALE GENOMIC DNA]</scope>
    <source>
        <strain evidence="1">UT</strain>
    </source>
</reference>
<dbReference type="AlphaFoldDB" id="A0A1J6JWF7"/>
<proteinExistence type="predicted"/>
<dbReference type="EMBL" id="MJEQ01004910">
    <property type="protein sequence ID" value="OIT20788.1"/>
    <property type="molecule type" value="Genomic_DNA"/>
</dbReference>
<dbReference type="Gramene" id="OIT20788">
    <property type="protein sequence ID" value="OIT20788"/>
    <property type="gene ID" value="A4A49_38825"/>
</dbReference>
<comment type="caution">
    <text evidence="1">The sequence shown here is derived from an EMBL/GenBank/DDBJ whole genome shotgun (WGS) entry which is preliminary data.</text>
</comment>
<protein>
    <submittedName>
        <fullName evidence="1">Uncharacterized protein</fullName>
    </submittedName>
</protein>